<dbReference type="PANTHER" id="PTHR37049">
    <property type="entry name" value="PEPTIDASE S41 FAMILY PROTEIN"/>
    <property type="match status" value="1"/>
</dbReference>
<gene>
    <name evidence="3" type="ORF">PAC_12834</name>
</gene>
<organism evidence="3 4">
    <name type="scientific">Phialocephala subalpina</name>
    <dbReference type="NCBI Taxonomy" id="576137"/>
    <lineage>
        <taxon>Eukaryota</taxon>
        <taxon>Fungi</taxon>
        <taxon>Dikarya</taxon>
        <taxon>Ascomycota</taxon>
        <taxon>Pezizomycotina</taxon>
        <taxon>Leotiomycetes</taxon>
        <taxon>Helotiales</taxon>
        <taxon>Mollisiaceae</taxon>
        <taxon>Phialocephala</taxon>
        <taxon>Phialocephala fortinii species complex</taxon>
    </lineage>
</organism>
<dbReference type="InterPro" id="IPR029045">
    <property type="entry name" value="ClpP/crotonase-like_dom_sf"/>
</dbReference>
<evidence type="ECO:0000256" key="1">
    <source>
        <dbReference type="SAM" id="SignalP"/>
    </source>
</evidence>
<dbReference type="Gene3D" id="3.90.226.10">
    <property type="entry name" value="2-enoyl-CoA Hydratase, Chain A, domain 1"/>
    <property type="match status" value="1"/>
</dbReference>
<dbReference type="Proteomes" id="UP000184330">
    <property type="component" value="Unassembled WGS sequence"/>
</dbReference>
<sequence>MRFEPLPLVALASAASAAVSASNSTTNGTTTIDEPCGVISSAVAEFYSNDSNAELNFEFLPSVANACLLSSGIDNELAADFVIEYKKYVEFLTTQAYLKDPPSDYPYPAVDILGGLDSLASKAAAGGFKSQYLLDIALNDLITSAHEGHLYTSFCSLQAISYQRPFNLASVSSDGVELPKLYLLADILNNSTQISDVVAINGQNATEVVEKEGLFQLMDPDAAYNYMTASQGRVPGSGSNIGTFEAVRYNFFPGDYTNVTFSNGTTVPFENFAYIPPGTWDTEIANGDDFTKAFCILPAQPSPTTSSASSSTATATSSSAATASATETTYPDLFPYTPVVRDPNNQVAGYFLNGSDYEDTAVLWVSSFAQEDPRFADPETITISFQNATRDFFAALRDAPSRTKLIIDLSGNGGGNTLLPDDLFKRLFPDIEPYGASRIRVPVAADIIGQTIAAVPDSLVVPTAEEIADPSTVSAQKIALYTSFFNYRQQLTTELTNFTGWSGKDGLFPPNVQKGDNFTANYRPPLNDTVWDESVDGLDVYGYPGANSETFPQPFPAENIVILTDGFCASACSIFAELLTRQAGIKTVVVGGRPQNAPMQAIGGTKGSLAQPFAQIQQLSQAVYNASEYIPSSLLELANSTLPGLNPLPLGANSATALKSWSVNGADNIPRGDDLQIPLQFVFEPANCRIFYSESTVLSPRDLWMQVADIAWKEGKCAWGGIDTVVGNNGTGVGNSTQTVPTSGSSSNSVVVSLAVLAAAVVSMLML</sequence>
<dbReference type="PANTHER" id="PTHR37049:SF4">
    <property type="entry name" value="RHODANESE DOMAIN-CONTAINING PROTEIN"/>
    <property type="match status" value="1"/>
</dbReference>
<feature type="chain" id="PRO_5013335704" description="CPAF-like PDZ domain-containing protein" evidence="1">
    <location>
        <begin position="22"/>
        <end position="767"/>
    </location>
</feature>
<name>A0A1L7XDA2_9HELO</name>
<evidence type="ECO:0000259" key="2">
    <source>
        <dbReference type="Pfam" id="PF23658"/>
    </source>
</evidence>
<evidence type="ECO:0000313" key="4">
    <source>
        <dbReference type="Proteomes" id="UP000184330"/>
    </source>
</evidence>
<dbReference type="InterPro" id="IPR052766">
    <property type="entry name" value="S41A_metabolite_peptidase"/>
</dbReference>
<dbReference type="SUPFAM" id="SSF52096">
    <property type="entry name" value="ClpP/crotonase"/>
    <property type="match status" value="1"/>
</dbReference>
<protein>
    <recommendedName>
        <fullName evidence="2">CPAF-like PDZ domain-containing protein</fullName>
    </recommendedName>
</protein>
<evidence type="ECO:0000313" key="3">
    <source>
        <dbReference type="EMBL" id="CZR62937.1"/>
    </source>
</evidence>
<keyword evidence="1" id="KW-0732">Signal</keyword>
<proteinExistence type="predicted"/>
<dbReference type="OrthoDB" id="27214at2759"/>
<reference evidence="3 4" key="1">
    <citation type="submission" date="2016-03" db="EMBL/GenBank/DDBJ databases">
        <authorList>
            <person name="Ploux O."/>
        </authorList>
    </citation>
    <scope>NUCLEOTIDE SEQUENCE [LARGE SCALE GENOMIC DNA]</scope>
    <source>
        <strain evidence="3 4">UAMH 11012</strain>
    </source>
</reference>
<accession>A0A1L7XDA2</accession>
<dbReference type="Pfam" id="PF23658">
    <property type="entry name" value="PDZ_CPAF_rel"/>
    <property type="match status" value="1"/>
</dbReference>
<feature type="domain" description="CPAF-like PDZ" evidence="2">
    <location>
        <begin position="162"/>
        <end position="276"/>
    </location>
</feature>
<feature type="signal peptide" evidence="1">
    <location>
        <begin position="1"/>
        <end position="21"/>
    </location>
</feature>
<dbReference type="AlphaFoldDB" id="A0A1L7XDA2"/>
<keyword evidence="4" id="KW-1185">Reference proteome</keyword>
<dbReference type="EMBL" id="FJOG01000022">
    <property type="protein sequence ID" value="CZR62937.1"/>
    <property type="molecule type" value="Genomic_DNA"/>
</dbReference>
<dbReference type="InterPro" id="IPR056186">
    <property type="entry name" value="PDZ_CPAF-rel"/>
</dbReference>
<dbReference type="STRING" id="576137.A0A1L7XDA2"/>